<dbReference type="EMBL" id="JBHTLJ010000003">
    <property type="protein sequence ID" value="MFD1162919.1"/>
    <property type="molecule type" value="Genomic_DNA"/>
</dbReference>
<keyword evidence="1" id="KW-0472">Membrane</keyword>
<dbReference type="RefSeq" id="WP_311939839.1">
    <property type="nucleotide sequence ID" value="NZ_JAVSCK010000003.1"/>
</dbReference>
<sequence>MITQTISLYNWTNGVIMIAIFGLVCLTLIGILINFMMSGKKKDKTEN</sequence>
<evidence type="ECO:0000313" key="2">
    <source>
        <dbReference type="EMBL" id="MFD1162919.1"/>
    </source>
</evidence>
<keyword evidence="3" id="KW-1185">Reference proteome</keyword>
<evidence type="ECO:0000256" key="1">
    <source>
        <dbReference type="SAM" id="Phobius"/>
    </source>
</evidence>
<protein>
    <recommendedName>
        <fullName evidence="4">Oxaloacetate decarboxylase</fullName>
    </recommendedName>
</protein>
<keyword evidence="1" id="KW-1133">Transmembrane helix</keyword>
<evidence type="ECO:0000313" key="3">
    <source>
        <dbReference type="Proteomes" id="UP001597163"/>
    </source>
</evidence>
<gene>
    <name evidence="2" type="ORF">ACFQ2E_10855</name>
</gene>
<proteinExistence type="predicted"/>
<dbReference type="Proteomes" id="UP001597163">
    <property type="component" value="Unassembled WGS sequence"/>
</dbReference>
<reference evidence="3" key="1">
    <citation type="journal article" date="2019" name="Int. J. Syst. Evol. Microbiol.">
        <title>The Global Catalogue of Microorganisms (GCM) 10K type strain sequencing project: providing services to taxonomists for standard genome sequencing and annotation.</title>
        <authorList>
            <consortium name="The Broad Institute Genomics Platform"/>
            <consortium name="The Broad Institute Genome Sequencing Center for Infectious Disease"/>
            <person name="Wu L."/>
            <person name="Ma J."/>
        </authorList>
    </citation>
    <scope>NUCLEOTIDE SEQUENCE [LARGE SCALE GENOMIC DNA]</scope>
    <source>
        <strain evidence="3">CCUG 63246</strain>
    </source>
</reference>
<comment type="caution">
    <text evidence="2">The sequence shown here is derived from an EMBL/GenBank/DDBJ whole genome shotgun (WGS) entry which is preliminary data.</text>
</comment>
<keyword evidence="1" id="KW-0812">Transmembrane</keyword>
<accession>A0ABW3RCT6</accession>
<evidence type="ECO:0008006" key="4">
    <source>
        <dbReference type="Google" id="ProtNLM"/>
    </source>
</evidence>
<feature type="transmembrane region" description="Helical" evidence="1">
    <location>
        <begin position="15"/>
        <end position="37"/>
    </location>
</feature>
<organism evidence="2 3">
    <name type="scientific">Hwangdonia seohaensis</name>
    <dbReference type="NCBI Taxonomy" id="1240727"/>
    <lineage>
        <taxon>Bacteria</taxon>
        <taxon>Pseudomonadati</taxon>
        <taxon>Bacteroidota</taxon>
        <taxon>Flavobacteriia</taxon>
        <taxon>Flavobacteriales</taxon>
        <taxon>Flavobacteriaceae</taxon>
        <taxon>Hwangdonia</taxon>
    </lineage>
</organism>
<name>A0ABW3RCT6_9FLAO</name>